<dbReference type="Proteomes" id="UP000202259">
    <property type="component" value="Chromosome"/>
</dbReference>
<reference evidence="2 3" key="1">
    <citation type="submission" date="2017-08" db="EMBL/GenBank/DDBJ databases">
        <title>Complete genome of Colwellia sp. NB097-1, a psychrophile bacterium ioslated from Bering Sea.</title>
        <authorList>
            <person name="Chen X."/>
        </authorList>
    </citation>
    <scope>NUCLEOTIDE SEQUENCE [LARGE SCALE GENOMIC DNA]</scope>
    <source>
        <strain evidence="2 3">NB097-1</strain>
    </source>
</reference>
<dbReference type="InterPro" id="IPR021307">
    <property type="entry name" value="DUF2884"/>
</dbReference>
<keyword evidence="3" id="KW-1185">Reference proteome</keyword>
<dbReference type="RefSeq" id="WP_081152554.1">
    <property type="nucleotide sequence ID" value="NZ_CP020465.1"/>
</dbReference>
<proteinExistence type="predicted"/>
<dbReference type="OrthoDB" id="6397557at2"/>
<protein>
    <submittedName>
        <fullName evidence="2">DUF2884 domain-containing protein</fullName>
    </submittedName>
</protein>
<evidence type="ECO:0000256" key="1">
    <source>
        <dbReference type="SAM" id="SignalP"/>
    </source>
</evidence>
<accession>A0A222GAT2</accession>
<name>A0A222GAT2_9GAMM</name>
<keyword evidence="1" id="KW-0732">Signal</keyword>
<feature type="signal peptide" evidence="1">
    <location>
        <begin position="1"/>
        <end position="18"/>
    </location>
</feature>
<dbReference type="KEGG" id="cber:B5D82_14660"/>
<evidence type="ECO:0000313" key="2">
    <source>
        <dbReference type="EMBL" id="ASP48901.1"/>
    </source>
</evidence>
<dbReference type="EMBL" id="CP020465">
    <property type="protein sequence ID" value="ASP48901.1"/>
    <property type="molecule type" value="Genomic_DNA"/>
</dbReference>
<evidence type="ECO:0000313" key="3">
    <source>
        <dbReference type="Proteomes" id="UP000202259"/>
    </source>
</evidence>
<feature type="chain" id="PRO_5012194744" evidence="1">
    <location>
        <begin position="19"/>
        <end position="267"/>
    </location>
</feature>
<dbReference type="Pfam" id="PF11101">
    <property type="entry name" value="DUF2884"/>
    <property type="match status" value="1"/>
</dbReference>
<organism evidence="2 3">
    <name type="scientific">Cognaticolwellia beringensis</name>
    <dbReference type="NCBI Taxonomy" id="1967665"/>
    <lineage>
        <taxon>Bacteria</taxon>
        <taxon>Pseudomonadati</taxon>
        <taxon>Pseudomonadota</taxon>
        <taxon>Gammaproteobacteria</taxon>
        <taxon>Alteromonadales</taxon>
        <taxon>Colwelliaceae</taxon>
        <taxon>Cognaticolwellia</taxon>
    </lineage>
</organism>
<dbReference type="AlphaFoldDB" id="A0A222GAT2"/>
<gene>
    <name evidence="2" type="ORF">B5D82_14660</name>
</gene>
<sequence>MKTLIATALIIASSASYAHDNSFSSESCNVDLNGGININAKEIIFSKNKSPLYTITNNDTLIIKGEEVTLTSHQKSLIRDYSSHIRDVVPEVKSIALDAIDLAIDGVNLAFNELLGEGNNVSADLTTQLTTIRGEVDAEFNKQNSFYIDEDGFSGKDFFGDDFEQRIESAVESTIKNSLGTLMIAVGQEMLFSGGDMDAFETKMDDFGELIGNEMETRSEGIEKRGEALCQSIMVIDEMEEQLKDSIDEISNYNFITASSKSSHNKI</sequence>